<dbReference type="Proteomes" id="UP000516314">
    <property type="component" value="Chromosome 3"/>
</dbReference>
<evidence type="ECO:0000256" key="7">
    <source>
        <dbReference type="SAM" id="Coils"/>
    </source>
</evidence>
<evidence type="ECO:0000256" key="8">
    <source>
        <dbReference type="SAM" id="MobiDB-lite"/>
    </source>
</evidence>
<gene>
    <name evidence="11" type="ORF">AN1_LOCUS13749</name>
    <name evidence="10" type="ORF">AT9943_LOCUS11803</name>
</gene>
<proteinExistence type="inferred from homology"/>
<protein>
    <recommendedName>
        <fullName evidence="6">Peptidyl-prolyl cis-trans isomerase</fullName>
        <shortName evidence="6">PPIase</shortName>
        <ecNumber evidence="6">5.2.1.8</ecNumber>
    </recommendedName>
</protein>
<comment type="catalytic activity">
    <reaction evidence="6">
        <text>[protein]-peptidylproline (omega=180) = [protein]-peptidylproline (omega=0)</text>
        <dbReference type="Rhea" id="RHEA:16237"/>
        <dbReference type="Rhea" id="RHEA-COMP:10747"/>
        <dbReference type="Rhea" id="RHEA-COMP:10748"/>
        <dbReference type="ChEBI" id="CHEBI:83833"/>
        <dbReference type="ChEBI" id="CHEBI:83834"/>
        <dbReference type="EC" id="5.2.1.8"/>
    </reaction>
</comment>
<evidence type="ECO:0000313" key="13">
    <source>
        <dbReference type="Proteomes" id="UP000516314"/>
    </source>
</evidence>
<evidence type="ECO:0000313" key="12">
    <source>
        <dbReference type="Proteomes" id="UP000426265"/>
    </source>
</evidence>
<accession>A0A654FF66</accession>
<evidence type="ECO:0000256" key="3">
    <source>
        <dbReference type="ARBA" id="ARBA00023054"/>
    </source>
</evidence>
<name>A0A654FF66_ARATH</name>
<keyword evidence="2" id="KW-1003">Cell membrane</keyword>
<feature type="region of interest" description="Disordered" evidence="8">
    <location>
        <begin position="1"/>
        <end position="20"/>
    </location>
</feature>
<keyword evidence="6" id="KW-0697">Rotamase</keyword>
<keyword evidence="4" id="KW-0472">Membrane</keyword>
<keyword evidence="5" id="KW-0807">Transducer</keyword>
<dbReference type="Pfam" id="PF00160">
    <property type="entry name" value="Pro_isomerase"/>
    <property type="match status" value="1"/>
</dbReference>
<evidence type="ECO:0000256" key="4">
    <source>
        <dbReference type="ARBA" id="ARBA00023136"/>
    </source>
</evidence>
<evidence type="ECO:0000256" key="5">
    <source>
        <dbReference type="ARBA" id="ARBA00023224"/>
    </source>
</evidence>
<evidence type="ECO:0000313" key="11">
    <source>
        <dbReference type="EMBL" id="VYS58302.1"/>
    </source>
</evidence>
<evidence type="ECO:0000256" key="1">
    <source>
        <dbReference type="ARBA" id="ARBA00004236"/>
    </source>
</evidence>
<evidence type="ECO:0000256" key="2">
    <source>
        <dbReference type="ARBA" id="ARBA00022475"/>
    </source>
</evidence>
<dbReference type="AlphaFoldDB" id="A0A654FF66"/>
<reference evidence="10 13" key="2">
    <citation type="submission" date="2020-09" db="EMBL/GenBank/DDBJ databases">
        <authorList>
            <person name="Ashkenazy H."/>
        </authorList>
    </citation>
    <scope>NUCLEOTIDE SEQUENCE [LARGE SCALE GENOMIC DNA]</scope>
    <source>
        <strain evidence="13">cv. Cdm-0</strain>
    </source>
</reference>
<dbReference type="PRINTS" id="PR00153">
    <property type="entry name" value="CSAPPISMRASE"/>
</dbReference>
<comment type="function">
    <text evidence="6">PPIases accelerate the folding of proteins. It catalyzes the cis-trans isomerization of proline imidic peptide bonds in oligopeptides.</text>
</comment>
<dbReference type="EMBL" id="CACRSJ010000106">
    <property type="protein sequence ID" value="VYS58302.1"/>
    <property type="molecule type" value="Genomic_DNA"/>
</dbReference>
<feature type="domain" description="PPIase cyclophilin-type" evidence="9">
    <location>
        <begin position="117"/>
        <end position="178"/>
    </location>
</feature>
<dbReference type="GO" id="GO:0003755">
    <property type="term" value="F:peptidyl-prolyl cis-trans isomerase activity"/>
    <property type="evidence" value="ECO:0007669"/>
    <property type="project" value="UniProtKB-UniRule"/>
</dbReference>
<dbReference type="SUPFAM" id="SSF50891">
    <property type="entry name" value="Cyclophilin-like"/>
    <property type="match status" value="1"/>
</dbReference>
<dbReference type="GO" id="GO:0007186">
    <property type="term" value="P:G protein-coupled receptor signaling pathway"/>
    <property type="evidence" value="ECO:0007669"/>
    <property type="project" value="InterPro"/>
</dbReference>
<sequence>MEAGSSNSSGQLSGRVVDTRGKHRIQAELKRLEQEARFLEEELEQLEKMDNASASCKEFLDSVDSKPDPLLPETTGPVNATWDQCKKSIDLDVSLNLRRPQCQIHATTRKSSTVAVGDPHTNASQFQIVLEKFSFLDGLHVVFGQVVEGLDVLRSIEDEVGTLNRIPSKPVVIADCGEL</sequence>
<dbReference type="InterPro" id="IPR045878">
    <property type="entry name" value="GG1/2"/>
</dbReference>
<dbReference type="EMBL" id="LR881468">
    <property type="protein sequence ID" value="CAD5323878.1"/>
    <property type="molecule type" value="Genomic_DNA"/>
</dbReference>
<dbReference type="ExpressionAtlas" id="A0A654FF66">
    <property type="expression patterns" value="baseline and differential"/>
</dbReference>
<keyword evidence="6" id="KW-0413">Isomerase</keyword>
<comment type="subcellular location">
    <subcellularLocation>
        <location evidence="1">Cell membrane</location>
    </subcellularLocation>
</comment>
<dbReference type="InterPro" id="IPR015898">
    <property type="entry name" value="G-protein_gamma-like_dom"/>
</dbReference>
<dbReference type="PANTHER" id="PTHR35129">
    <property type="entry name" value="GUANINE NUCLEOTIDE-BINDING PROTEIN SUBUNIT GAMMA 1"/>
    <property type="match status" value="1"/>
</dbReference>
<dbReference type="InterPro" id="IPR002130">
    <property type="entry name" value="Cyclophilin-type_PPIase_dom"/>
</dbReference>
<feature type="compositionally biased region" description="Polar residues" evidence="8">
    <location>
        <begin position="1"/>
        <end position="12"/>
    </location>
</feature>
<evidence type="ECO:0000313" key="10">
    <source>
        <dbReference type="EMBL" id="CAD5323878.1"/>
    </source>
</evidence>
<dbReference type="Gene3D" id="2.40.100.10">
    <property type="entry name" value="Cyclophilin-like"/>
    <property type="match status" value="1"/>
</dbReference>
<reference evidence="11 12" key="1">
    <citation type="submission" date="2019-11" db="EMBL/GenBank/DDBJ databases">
        <authorList>
            <person name="Jiao W.-B."/>
            <person name="Schneeberger K."/>
        </authorList>
    </citation>
    <scope>NUCLEOTIDE SEQUENCE [LARGE SCALE GENOMIC DNA]</scope>
    <source>
        <strain evidence="12">cv. An-1</strain>
    </source>
</reference>
<evidence type="ECO:0000259" key="9">
    <source>
        <dbReference type="PROSITE" id="PS50072"/>
    </source>
</evidence>
<dbReference type="SMART" id="SM01224">
    <property type="entry name" value="G_gamma"/>
    <property type="match status" value="1"/>
</dbReference>
<keyword evidence="3 7" id="KW-0175">Coiled coil</keyword>
<dbReference type="Pfam" id="PF00631">
    <property type="entry name" value="G-gamma"/>
    <property type="match status" value="1"/>
</dbReference>
<organism evidence="11 12">
    <name type="scientific">Arabidopsis thaliana</name>
    <name type="common">Mouse-ear cress</name>
    <dbReference type="NCBI Taxonomy" id="3702"/>
    <lineage>
        <taxon>Eukaryota</taxon>
        <taxon>Viridiplantae</taxon>
        <taxon>Streptophyta</taxon>
        <taxon>Embryophyta</taxon>
        <taxon>Tracheophyta</taxon>
        <taxon>Spermatophyta</taxon>
        <taxon>Magnoliopsida</taxon>
        <taxon>eudicotyledons</taxon>
        <taxon>Gunneridae</taxon>
        <taxon>Pentapetalae</taxon>
        <taxon>rosids</taxon>
        <taxon>malvids</taxon>
        <taxon>Brassicales</taxon>
        <taxon>Brassicaceae</taxon>
        <taxon>Camelineae</taxon>
        <taxon>Arabidopsis</taxon>
    </lineage>
</organism>
<dbReference type="Proteomes" id="UP000426265">
    <property type="component" value="Unassembled WGS sequence"/>
</dbReference>
<dbReference type="EC" id="5.2.1.8" evidence="6"/>
<dbReference type="GO" id="GO:0005886">
    <property type="term" value="C:plasma membrane"/>
    <property type="evidence" value="ECO:0007669"/>
    <property type="project" value="UniProtKB-SubCell"/>
</dbReference>
<dbReference type="InterPro" id="IPR029000">
    <property type="entry name" value="Cyclophilin-like_dom_sf"/>
</dbReference>
<dbReference type="PROSITE" id="PS50072">
    <property type="entry name" value="CSA_PPIASE_2"/>
    <property type="match status" value="1"/>
</dbReference>
<comment type="similarity">
    <text evidence="6">Belongs to the cyclophilin-type PPIase family.</text>
</comment>
<feature type="coiled-coil region" evidence="7">
    <location>
        <begin position="22"/>
        <end position="49"/>
    </location>
</feature>
<evidence type="ECO:0000256" key="6">
    <source>
        <dbReference type="RuleBase" id="RU363019"/>
    </source>
</evidence>